<sequence>MSSILLLEDEDSIRSFIVVNLKRHGHDVTEAVTGDEALRQLQTNPGFDIALLDVMVPGSIDGFEVCRRVREFNERIGIIFLTAKVQEQDKVMGLSLGADDHVGKPFSPVELMARIDSLLRRVNRLKPAASEAEGRIVSGPFVILLAQMQLIKYGQRIDLTPTEFSLIRILMDKGRTPVSRNELLDEVWGIHYVGDPKIVDVNIRRLRQKIEDDASKPKFIETVWGFGYRWQGGVGGQ</sequence>
<keyword evidence="5 8" id="KW-0238">DNA-binding</keyword>
<dbReference type="CDD" id="cd00383">
    <property type="entry name" value="trans_reg_C"/>
    <property type="match status" value="1"/>
</dbReference>
<dbReference type="GO" id="GO:0000156">
    <property type="term" value="F:phosphorelay response regulator activity"/>
    <property type="evidence" value="ECO:0007669"/>
    <property type="project" value="TreeGrafter"/>
</dbReference>
<dbReference type="InterPro" id="IPR036388">
    <property type="entry name" value="WH-like_DNA-bd_sf"/>
</dbReference>
<evidence type="ECO:0000256" key="5">
    <source>
        <dbReference type="ARBA" id="ARBA00023125"/>
    </source>
</evidence>
<dbReference type="RefSeq" id="WP_144853407.1">
    <property type="nucleotide sequence ID" value="NZ_VNJI01000050.1"/>
</dbReference>
<dbReference type="InterPro" id="IPR039420">
    <property type="entry name" value="WalR-like"/>
</dbReference>
<keyword evidence="6" id="KW-0804">Transcription</keyword>
<evidence type="ECO:0000256" key="2">
    <source>
        <dbReference type="ARBA" id="ARBA00022553"/>
    </source>
</evidence>
<dbReference type="SMART" id="SM00448">
    <property type="entry name" value="REC"/>
    <property type="match status" value="1"/>
</dbReference>
<dbReference type="InterPro" id="IPR011006">
    <property type="entry name" value="CheY-like_superfamily"/>
</dbReference>
<evidence type="ECO:0000256" key="8">
    <source>
        <dbReference type="PROSITE-ProRule" id="PRU01091"/>
    </source>
</evidence>
<keyword evidence="12" id="KW-1185">Reference proteome</keyword>
<comment type="caution">
    <text evidence="11">The sequence shown here is derived from an EMBL/GenBank/DDBJ whole genome shotgun (WGS) entry which is preliminary data.</text>
</comment>
<dbReference type="PANTHER" id="PTHR48111">
    <property type="entry name" value="REGULATOR OF RPOS"/>
    <property type="match status" value="1"/>
</dbReference>
<evidence type="ECO:0000256" key="7">
    <source>
        <dbReference type="PROSITE-ProRule" id="PRU00169"/>
    </source>
</evidence>
<protein>
    <submittedName>
        <fullName evidence="11">Response regulator transcription factor</fullName>
    </submittedName>
</protein>
<dbReference type="SMART" id="SM00862">
    <property type="entry name" value="Trans_reg_C"/>
    <property type="match status" value="1"/>
</dbReference>
<dbReference type="InterPro" id="IPR001867">
    <property type="entry name" value="OmpR/PhoB-type_DNA-bd"/>
</dbReference>
<evidence type="ECO:0000259" key="9">
    <source>
        <dbReference type="PROSITE" id="PS50110"/>
    </source>
</evidence>
<evidence type="ECO:0000256" key="6">
    <source>
        <dbReference type="ARBA" id="ARBA00023163"/>
    </source>
</evidence>
<dbReference type="PANTHER" id="PTHR48111:SF54">
    <property type="entry name" value="STAGE 0 SPORULATION PROTEIN A HOMOLOG"/>
    <property type="match status" value="1"/>
</dbReference>
<keyword evidence="2 7" id="KW-0597">Phosphoprotein</keyword>
<evidence type="ECO:0000256" key="1">
    <source>
        <dbReference type="ARBA" id="ARBA00004496"/>
    </source>
</evidence>
<keyword evidence="3" id="KW-0902">Two-component regulatory system</keyword>
<feature type="domain" description="Response regulatory" evidence="9">
    <location>
        <begin position="3"/>
        <end position="119"/>
    </location>
</feature>
<evidence type="ECO:0000313" key="12">
    <source>
        <dbReference type="Proteomes" id="UP000317036"/>
    </source>
</evidence>
<accession>A0A559K3I4</accession>
<dbReference type="EMBL" id="VNJI01000050">
    <property type="protein sequence ID" value="TVY06704.1"/>
    <property type="molecule type" value="Genomic_DNA"/>
</dbReference>
<dbReference type="InterPro" id="IPR001789">
    <property type="entry name" value="Sig_transdc_resp-reg_receiver"/>
</dbReference>
<dbReference type="Gene3D" id="6.10.250.690">
    <property type="match status" value="1"/>
</dbReference>
<dbReference type="Proteomes" id="UP000317036">
    <property type="component" value="Unassembled WGS sequence"/>
</dbReference>
<dbReference type="FunFam" id="1.10.10.10:FF:000018">
    <property type="entry name" value="DNA-binding response regulator ResD"/>
    <property type="match status" value="1"/>
</dbReference>
<dbReference type="GO" id="GO:0032993">
    <property type="term" value="C:protein-DNA complex"/>
    <property type="evidence" value="ECO:0007669"/>
    <property type="project" value="TreeGrafter"/>
</dbReference>
<dbReference type="Gene3D" id="3.40.50.2300">
    <property type="match status" value="1"/>
</dbReference>
<dbReference type="SUPFAM" id="SSF52172">
    <property type="entry name" value="CheY-like"/>
    <property type="match status" value="1"/>
</dbReference>
<evidence type="ECO:0000256" key="3">
    <source>
        <dbReference type="ARBA" id="ARBA00023012"/>
    </source>
</evidence>
<dbReference type="GO" id="GO:0000976">
    <property type="term" value="F:transcription cis-regulatory region binding"/>
    <property type="evidence" value="ECO:0007669"/>
    <property type="project" value="TreeGrafter"/>
</dbReference>
<keyword evidence="4" id="KW-0805">Transcription regulation</keyword>
<reference evidence="11 12" key="1">
    <citation type="submission" date="2019-07" db="EMBL/GenBank/DDBJ databases">
        <authorList>
            <person name="Kim J."/>
        </authorList>
    </citation>
    <scope>NUCLEOTIDE SEQUENCE [LARGE SCALE GENOMIC DNA]</scope>
    <source>
        <strain evidence="11 12">JC52</strain>
    </source>
</reference>
<dbReference type="Gene3D" id="1.10.10.10">
    <property type="entry name" value="Winged helix-like DNA-binding domain superfamily/Winged helix DNA-binding domain"/>
    <property type="match status" value="1"/>
</dbReference>
<dbReference type="PROSITE" id="PS50110">
    <property type="entry name" value="RESPONSE_REGULATORY"/>
    <property type="match status" value="1"/>
</dbReference>
<feature type="modified residue" description="4-aspartylphosphate" evidence="7">
    <location>
        <position position="53"/>
    </location>
</feature>
<dbReference type="AlphaFoldDB" id="A0A559K3I4"/>
<feature type="DNA-binding region" description="OmpR/PhoB-type" evidence="8">
    <location>
        <begin position="133"/>
        <end position="232"/>
    </location>
</feature>
<gene>
    <name evidence="11" type="ORF">FPZ49_28065</name>
</gene>
<evidence type="ECO:0000256" key="4">
    <source>
        <dbReference type="ARBA" id="ARBA00023015"/>
    </source>
</evidence>
<dbReference type="Pfam" id="PF00072">
    <property type="entry name" value="Response_reg"/>
    <property type="match status" value="1"/>
</dbReference>
<name>A0A559K3I4_9BACL</name>
<dbReference type="GO" id="GO:0006355">
    <property type="term" value="P:regulation of DNA-templated transcription"/>
    <property type="evidence" value="ECO:0007669"/>
    <property type="project" value="InterPro"/>
</dbReference>
<organism evidence="11 12">
    <name type="scientific">Paenibacillus cremeus</name>
    <dbReference type="NCBI Taxonomy" id="2163881"/>
    <lineage>
        <taxon>Bacteria</taxon>
        <taxon>Bacillati</taxon>
        <taxon>Bacillota</taxon>
        <taxon>Bacilli</taxon>
        <taxon>Bacillales</taxon>
        <taxon>Paenibacillaceae</taxon>
        <taxon>Paenibacillus</taxon>
    </lineage>
</organism>
<feature type="domain" description="OmpR/PhoB-type" evidence="10">
    <location>
        <begin position="133"/>
        <end position="232"/>
    </location>
</feature>
<evidence type="ECO:0000259" key="10">
    <source>
        <dbReference type="PROSITE" id="PS51755"/>
    </source>
</evidence>
<comment type="subcellular location">
    <subcellularLocation>
        <location evidence="1">Cytoplasm</location>
    </subcellularLocation>
</comment>
<dbReference type="PROSITE" id="PS51755">
    <property type="entry name" value="OMPR_PHOB"/>
    <property type="match status" value="1"/>
</dbReference>
<dbReference type="Pfam" id="PF00486">
    <property type="entry name" value="Trans_reg_C"/>
    <property type="match status" value="1"/>
</dbReference>
<evidence type="ECO:0000313" key="11">
    <source>
        <dbReference type="EMBL" id="TVY06704.1"/>
    </source>
</evidence>
<dbReference type="GO" id="GO:0005829">
    <property type="term" value="C:cytosol"/>
    <property type="evidence" value="ECO:0007669"/>
    <property type="project" value="TreeGrafter"/>
</dbReference>
<proteinExistence type="predicted"/>
<dbReference type="OrthoDB" id="9790442at2"/>